<accession>A0A1B7X5A9</accession>
<comment type="caution">
    <text evidence="1">The sequence shown here is derived from an EMBL/GenBank/DDBJ whole genome shotgun (WGS) entry which is preliminary data.</text>
</comment>
<dbReference type="AlphaFoldDB" id="A0A1B7X5A9"/>
<name>A0A1B7X5A9_APHFL</name>
<dbReference type="Proteomes" id="UP000092093">
    <property type="component" value="Unassembled WGS sequence"/>
</dbReference>
<evidence type="ECO:0000313" key="1">
    <source>
        <dbReference type="EMBL" id="OBQ44551.1"/>
    </source>
</evidence>
<organism evidence="1 2">
    <name type="scientific">Aphanizomenon flos-aquae WA102</name>
    <dbReference type="NCBI Taxonomy" id="1710896"/>
    <lineage>
        <taxon>Bacteria</taxon>
        <taxon>Bacillati</taxon>
        <taxon>Cyanobacteriota</taxon>
        <taxon>Cyanophyceae</taxon>
        <taxon>Nostocales</taxon>
        <taxon>Aphanizomenonaceae</taxon>
        <taxon>Aphanizomenon</taxon>
    </lineage>
</organism>
<sequence>MAIIRQSLTETANTFSQNQTLNGTANTAPNQTAASASSLMSRTLVDDEPFFNIGRCFNPLPVPSTGVLRGTASVNTNGNYVNLFVSASTAASSYARASLASVATNESGFLYGVRSGFMMRARALGLGGWPSPNTVTRVIMGGNAGVPAASNANALTASGYGLEIIQSGDIDDNSGFIRAFCHNGTTYTAGAIQGISFDVLGTFGIISGGSGSVSLFYGAGQNRPLAIQTISGGPTNQVGSQWLDAVVVNSSAASSNNSASITISDMKIITG</sequence>
<gene>
    <name evidence="1" type="ORF">AN484_06595</name>
</gene>
<proteinExistence type="predicted"/>
<reference evidence="1 2" key="1">
    <citation type="submission" date="2015-09" db="EMBL/GenBank/DDBJ databases">
        <title>Aphanizomenon flos-aquae WA102.</title>
        <authorList>
            <person name="Driscoll C."/>
        </authorList>
    </citation>
    <scope>NUCLEOTIDE SEQUENCE [LARGE SCALE GENOMIC DNA]</scope>
    <source>
        <strain evidence="1">WA102</strain>
    </source>
</reference>
<dbReference type="EMBL" id="LJOW01000020">
    <property type="protein sequence ID" value="OBQ44551.1"/>
    <property type="molecule type" value="Genomic_DNA"/>
</dbReference>
<protein>
    <submittedName>
        <fullName evidence="1">Uncharacterized protein</fullName>
    </submittedName>
</protein>
<evidence type="ECO:0000313" key="2">
    <source>
        <dbReference type="Proteomes" id="UP000092093"/>
    </source>
</evidence>